<dbReference type="InterPro" id="IPR053142">
    <property type="entry name" value="PchR_regulatory_protein"/>
</dbReference>
<name>A0ABS3G159_9FLAO</name>
<dbReference type="InterPro" id="IPR000014">
    <property type="entry name" value="PAS"/>
</dbReference>
<feature type="domain" description="PAS" evidence="4">
    <location>
        <begin position="75"/>
        <end position="130"/>
    </location>
</feature>
<keyword evidence="2" id="KW-0804">Transcription</keyword>
<reference evidence="5 6" key="1">
    <citation type="submission" date="2021-03" db="EMBL/GenBank/DDBJ databases">
        <title>Muricauda lutimaris sp. nov. and Muricauda ruestringensis sp. nov, two marine members of the Flavobacteriaceae isolated from deep sea sediments of Western Pacific.</title>
        <authorList>
            <person name="Zhao S."/>
            <person name="Liu R."/>
        </authorList>
    </citation>
    <scope>NUCLEOTIDE SEQUENCE [LARGE SCALE GENOMIC DNA]</scope>
    <source>
        <strain evidence="5 6">BC31-1-A7</strain>
    </source>
</reference>
<sequence>MDRPENKKRLEDIFSQLVKISNGNFSYQINRSDNDDILEALTFLTNSASEEIKDAFRHQAFVNLHNSYHLVVQMFFEINDSGQIIKTNYKVEELLGYDKTALLDTPFINLLTNDSRKGWKKLLKELNRSSISEMTVNLTFMEQSGLELPAHCHIIRFLNNTNNKERTIITSFDMVQNKGIKERKIKKKVELQLQDHKLLSKKMDKEEPLLNMVDFDNLRRVKDYILDNLDEPLPSIKTLAQLCWTNEYKFKRGFKELYAMTPFQYQKNERLRRAHVLIEHSNKTIGSIAKMVGFKKGNHLAREFKKKYGYSPTALRKSSK</sequence>
<dbReference type="RefSeq" id="WP_207031041.1">
    <property type="nucleotide sequence ID" value="NZ_JAFLNL010000001.1"/>
</dbReference>
<dbReference type="EMBL" id="JAFLNL010000001">
    <property type="protein sequence ID" value="MBO0352703.1"/>
    <property type="molecule type" value="Genomic_DNA"/>
</dbReference>
<keyword evidence="1" id="KW-0805">Transcription regulation</keyword>
<evidence type="ECO:0000259" key="4">
    <source>
        <dbReference type="PROSITE" id="PS50112"/>
    </source>
</evidence>
<evidence type="ECO:0000259" key="3">
    <source>
        <dbReference type="PROSITE" id="PS01124"/>
    </source>
</evidence>
<dbReference type="Gene3D" id="3.30.450.20">
    <property type="entry name" value="PAS domain"/>
    <property type="match status" value="1"/>
</dbReference>
<comment type="caution">
    <text evidence="5">The sequence shown here is derived from an EMBL/GenBank/DDBJ whole genome shotgun (WGS) entry which is preliminary data.</text>
</comment>
<dbReference type="PROSITE" id="PS50112">
    <property type="entry name" value="PAS"/>
    <property type="match status" value="1"/>
</dbReference>
<evidence type="ECO:0000313" key="5">
    <source>
        <dbReference type="EMBL" id="MBO0352703.1"/>
    </source>
</evidence>
<dbReference type="SUPFAM" id="SSF46689">
    <property type="entry name" value="Homeodomain-like"/>
    <property type="match status" value="2"/>
</dbReference>
<dbReference type="Pfam" id="PF12833">
    <property type="entry name" value="HTH_18"/>
    <property type="match status" value="1"/>
</dbReference>
<feature type="domain" description="HTH araC/xylS-type" evidence="3">
    <location>
        <begin position="219"/>
        <end position="318"/>
    </location>
</feature>
<evidence type="ECO:0000313" key="6">
    <source>
        <dbReference type="Proteomes" id="UP000664044"/>
    </source>
</evidence>
<evidence type="ECO:0000256" key="2">
    <source>
        <dbReference type="ARBA" id="ARBA00023163"/>
    </source>
</evidence>
<proteinExistence type="predicted"/>
<dbReference type="Gene3D" id="1.10.10.60">
    <property type="entry name" value="Homeodomain-like"/>
    <property type="match status" value="1"/>
</dbReference>
<accession>A0ABS3G159</accession>
<dbReference type="PROSITE" id="PS01124">
    <property type="entry name" value="HTH_ARAC_FAMILY_2"/>
    <property type="match status" value="1"/>
</dbReference>
<dbReference type="SMART" id="SM00342">
    <property type="entry name" value="HTH_ARAC"/>
    <property type="match status" value="1"/>
</dbReference>
<dbReference type="InterPro" id="IPR009057">
    <property type="entry name" value="Homeodomain-like_sf"/>
</dbReference>
<dbReference type="InterPro" id="IPR018060">
    <property type="entry name" value="HTH_AraC"/>
</dbReference>
<dbReference type="Proteomes" id="UP000664044">
    <property type="component" value="Unassembled WGS sequence"/>
</dbReference>
<dbReference type="SUPFAM" id="SSF55785">
    <property type="entry name" value="PYP-like sensor domain (PAS domain)"/>
    <property type="match status" value="1"/>
</dbReference>
<dbReference type="InterPro" id="IPR035965">
    <property type="entry name" value="PAS-like_dom_sf"/>
</dbReference>
<dbReference type="NCBIfam" id="TIGR00229">
    <property type="entry name" value="sensory_box"/>
    <property type="match status" value="1"/>
</dbReference>
<dbReference type="PANTHER" id="PTHR47893:SF1">
    <property type="entry name" value="REGULATORY PROTEIN PCHR"/>
    <property type="match status" value="1"/>
</dbReference>
<organism evidence="5 6">
    <name type="scientific">Flagellimonas aurea</name>
    <dbReference type="NCBI Taxonomy" id="2915619"/>
    <lineage>
        <taxon>Bacteria</taxon>
        <taxon>Pseudomonadati</taxon>
        <taxon>Bacteroidota</taxon>
        <taxon>Flavobacteriia</taxon>
        <taxon>Flavobacteriales</taxon>
        <taxon>Flavobacteriaceae</taxon>
        <taxon>Flagellimonas</taxon>
    </lineage>
</organism>
<dbReference type="CDD" id="cd00130">
    <property type="entry name" value="PAS"/>
    <property type="match status" value="1"/>
</dbReference>
<evidence type="ECO:0000256" key="1">
    <source>
        <dbReference type="ARBA" id="ARBA00023015"/>
    </source>
</evidence>
<gene>
    <name evidence="5" type="ORF">J0656_01645</name>
</gene>
<keyword evidence="6" id="KW-1185">Reference proteome</keyword>
<dbReference type="Pfam" id="PF13426">
    <property type="entry name" value="PAS_9"/>
    <property type="match status" value="1"/>
</dbReference>
<dbReference type="PANTHER" id="PTHR47893">
    <property type="entry name" value="REGULATORY PROTEIN PCHR"/>
    <property type="match status" value="1"/>
</dbReference>
<protein>
    <submittedName>
        <fullName evidence="5">Helix-turn-helix domain-containing protein</fullName>
    </submittedName>
</protein>